<dbReference type="Proteomes" id="UP000228758">
    <property type="component" value="Unassembled WGS sequence"/>
</dbReference>
<reference evidence="11 12" key="1">
    <citation type="submission" date="2017-11" db="EMBL/GenBank/DDBJ databases">
        <title>Genomic Encyclopedia of Archaeal and Bacterial Type Strains, Phase II (KMG-II): From Individual Species to Whole Genera.</title>
        <authorList>
            <person name="Goeker M."/>
        </authorList>
    </citation>
    <scope>NUCLEOTIDE SEQUENCE [LARGE SCALE GENOMIC DNA]</scope>
    <source>
        <strain evidence="11 12">DSM 27393</strain>
    </source>
</reference>
<dbReference type="EMBL" id="PGFF01000001">
    <property type="protein sequence ID" value="PJJ72384.1"/>
    <property type="molecule type" value="Genomic_DNA"/>
</dbReference>
<dbReference type="InterPro" id="IPR034746">
    <property type="entry name" value="POTRA"/>
</dbReference>
<organism evidence="11 12">
    <name type="scientific">Diaminobutyricimonas aerilata</name>
    <dbReference type="NCBI Taxonomy" id="1162967"/>
    <lineage>
        <taxon>Bacteria</taxon>
        <taxon>Bacillati</taxon>
        <taxon>Actinomycetota</taxon>
        <taxon>Actinomycetes</taxon>
        <taxon>Micrococcales</taxon>
        <taxon>Microbacteriaceae</taxon>
        <taxon>Diaminobutyricimonas</taxon>
    </lineage>
</organism>
<evidence type="ECO:0000256" key="7">
    <source>
        <dbReference type="ARBA" id="ARBA00023306"/>
    </source>
</evidence>
<evidence type="ECO:0000256" key="5">
    <source>
        <dbReference type="ARBA" id="ARBA00022989"/>
    </source>
</evidence>
<keyword evidence="6 9" id="KW-0472">Membrane</keyword>
<dbReference type="Pfam" id="PF08478">
    <property type="entry name" value="POTRA_1"/>
    <property type="match status" value="1"/>
</dbReference>
<dbReference type="GO" id="GO:0051301">
    <property type="term" value="P:cell division"/>
    <property type="evidence" value="ECO:0007669"/>
    <property type="project" value="UniProtKB-KW"/>
</dbReference>
<dbReference type="PANTHER" id="PTHR37820">
    <property type="entry name" value="CELL DIVISION PROTEIN DIVIB"/>
    <property type="match status" value="1"/>
</dbReference>
<evidence type="ECO:0000313" key="12">
    <source>
        <dbReference type="Proteomes" id="UP000228758"/>
    </source>
</evidence>
<dbReference type="GO" id="GO:0005886">
    <property type="term" value="C:plasma membrane"/>
    <property type="evidence" value="ECO:0007669"/>
    <property type="project" value="TreeGrafter"/>
</dbReference>
<dbReference type="InterPro" id="IPR013685">
    <property type="entry name" value="POTRA_FtsQ_type"/>
</dbReference>
<evidence type="ECO:0000256" key="3">
    <source>
        <dbReference type="ARBA" id="ARBA00022618"/>
    </source>
</evidence>
<proteinExistence type="predicted"/>
<evidence type="ECO:0000256" key="8">
    <source>
        <dbReference type="SAM" id="MobiDB-lite"/>
    </source>
</evidence>
<comment type="caution">
    <text evidence="11">The sequence shown here is derived from an EMBL/GenBank/DDBJ whole genome shotgun (WGS) entry which is preliminary data.</text>
</comment>
<evidence type="ECO:0000256" key="6">
    <source>
        <dbReference type="ARBA" id="ARBA00023136"/>
    </source>
</evidence>
<dbReference type="PROSITE" id="PS51779">
    <property type="entry name" value="POTRA"/>
    <property type="match status" value="1"/>
</dbReference>
<dbReference type="Pfam" id="PF03799">
    <property type="entry name" value="FtsQ_DivIB_C"/>
    <property type="match status" value="1"/>
</dbReference>
<keyword evidence="7" id="KW-0131">Cell cycle</keyword>
<feature type="compositionally biased region" description="Basic residues" evidence="8">
    <location>
        <begin position="23"/>
        <end position="32"/>
    </location>
</feature>
<name>A0A2M9CKG2_9MICO</name>
<dbReference type="AlphaFoldDB" id="A0A2M9CKG2"/>
<feature type="region of interest" description="Disordered" evidence="8">
    <location>
        <begin position="1"/>
        <end position="60"/>
    </location>
</feature>
<evidence type="ECO:0000256" key="4">
    <source>
        <dbReference type="ARBA" id="ARBA00022692"/>
    </source>
</evidence>
<evidence type="ECO:0000256" key="1">
    <source>
        <dbReference type="ARBA" id="ARBA00004370"/>
    </source>
</evidence>
<keyword evidence="12" id="KW-1185">Reference proteome</keyword>
<dbReference type="Gene3D" id="3.10.20.310">
    <property type="entry name" value="membrane protein fhac"/>
    <property type="match status" value="1"/>
</dbReference>
<sequence length="328" mass="35742">MKRPEGFDPRPPQPEATPEPRRTVRSPRRTARAPKSSPQAEEPVPGRPVTPAPPAIGTPVLPDAAASRLREREARAALRRAARERARVERDEVRRFTRRTRHRRAIWWTAGGIVAAFAVAVSLAVFSPLLALREIRITGTERIPQEQLHAVLDEQLGTPLALVDLDAVERELAEFPLIRNYVTEVVPPDTLVVRLQERQPIALVQGDGGFDLVDPAGVVVQTTPERPPGVPLLTLPDGDLDSAGFDWMVEVLLALPPEVLAQVDSISAPSRDSVTLDLAGSEQRVLWGSATDSDRKAAVLARLIPLHAGAGAGEYDVSAERTAVFRPD</sequence>
<protein>
    <submittedName>
        <fullName evidence="11">Cell division protein FtsQ</fullName>
    </submittedName>
</protein>
<keyword evidence="4 9" id="KW-0812">Transmembrane</keyword>
<gene>
    <name evidence="11" type="ORF">CLV46_1955</name>
</gene>
<keyword evidence="2" id="KW-1003">Cell membrane</keyword>
<keyword evidence="5 9" id="KW-1133">Transmembrane helix</keyword>
<feature type="transmembrane region" description="Helical" evidence="9">
    <location>
        <begin position="105"/>
        <end position="126"/>
    </location>
</feature>
<dbReference type="InterPro" id="IPR005548">
    <property type="entry name" value="Cell_div_FtsQ/DivIB_C"/>
</dbReference>
<accession>A0A2M9CKG2</accession>
<dbReference type="OrthoDB" id="4793367at2"/>
<feature type="domain" description="POTRA" evidence="10">
    <location>
        <begin position="130"/>
        <end position="198"/>
    </location>
</feature>
<evidence type="ECO:0000313" key="11">
    <source>
        <dbReference type="EMBL" id="PJJ72384.1"/>
    </source>
</evidence>
<evidence type="ECO:0000256" key="9">
    <source>
        <dbReference type="SAM" id="Phobius"/>
    </source>
</evidence>
<dbReference type="InterPro" id="IPR050487">
    <property type="entry name" value="FtsQ_DivIB"/>
</dbReference>
<dbReference type="PANTHER" id="PTHR37820:SF1">
    <property type="entry name" value="CELL DIVISION PROTEIN FTSQ"/>
    <property type="match status" value="1"/>
</dbReference>
<evidence type="ECO:0000259" key="10">
    <source>
        <dbReference type="PROSITE" id="PS51779"/>
    </source>
</evidence>
<comment type="subcellular location">
    <subcellularLocation>
        <location evidence="1">Membrane</location>
    </subcellularLocation>
</comment>
<feature type="compositionally biased region" description="Pro residues" evidence="8">
    <location>
        <begin position="45"/>
        <end position="56"/>
    </location>
</feature>
<evidence type="ECO:0000256" key="2">
    <source>
        <dbReference type="ARBA" id="ARBA00022475"/>
    </source>
</evidence>
<keyword evidence="3 11" id="KW-0132">Cell division</keyword>